<proteinExistence type="predicted"/>
<sequence length="429" mass="49100">MHPHPEPEQTPNAEQLNSDCRCSSLNRKALRSELNRLEGNEDLYRMIAEERPNLFAESAVFIDQACLDQQLEIIAALERVIALPAYQQQVFKYAPDAARFLTKAHGVFLGYDFHLSADGPKLIEINSNAGGAMINALLIRAQNSCCEIVGNQQPGKLKLPRQDTQQAETQFMEMFYREWRAERDVAPLRSIAIVDDDPQNQYMWPEFLLFKHLFEHHKIQTVICDPRALNYRDGGLWHGDLQIDLVYNRLTDFGLESLECRTLREAYLAGAVVLTPHPRNHALYADKRNLVWLGKDDFLRAIGVDAHTRTLLQEGIAHTVLVDAQNADQFWAERKQLFFKPARGYGSKAAYRGDKLTRRVFEDILQHDYVAQTLVKPSERHLDAGELKLDLRHYVYQRQTQLVCARLYQGQTTNFRTPGGGFAQVVVVP</sequence>
<evidence type="ECO:0008006" key="3">
    <source>
        <dbReference type="Google" id="ProtNLM"/>
    </source>
</evidence>
<gene>
    <name evidence="1" type="ORF">A1332_16525</name>
</gene>
<comment type="caution">
    <text evidence="1">The sequence shown here is derived from an EMBL/GenBank/DDBJ whole genome shotgun (WGS) entry which is preliminary data.</text>
</comment>
<dbReference type="EMBL" id="LUUG01000084">
    <property type="protein sequence ID" value="OAI02247.1"/>
    <property type="molecule type" value="Genomic_DNA"/>
</dbReference>
<accession>A0A177M926</accession>
<dbReference type="OrthoDB" id="344992at2"/>
<name>A0A177M926_METMH</name>
<protein>
    <recommendedName>
        <fullName evidence="3">Circularly permuted ATP-grasp superfamily protein</fullName>
    </recommendedName>
</protein>
<dbReference type="SUPFAM" id="SSF56059">
    <property type="entry name" value="Glutathione synthetase ATP-binding domain-like"/>
    <property type="match status" value="1"/>
</dbReference>
<reference evidence="1 2" key="1">
    <citation type="submission" date="2016-03" db="EMBL/GenBank/DDBJ databases">
        <authorList>
            <person name="Ploux O."/>
        </authorList>
    </citation>
    <scope>NUCLEOTIDE SEQUENCE [LARGE SCALE GENOMIC DNA]</scope>
    <source>
        <strain evidence="1 2">R-45363</strain>
    </source>
</reference>
<evidence type="ECO:0000313" key="1">
    <source>
        <dbReference type="EMBL" id="OAI02247.1"/>
    </source>
</evidence>
<evidence type="ECO:0000313" key="2">
    <source>
        <dbReference type="Proteomes" id="UP000078090"/>
    </source>
</evidence>
<dbReference type="Proteomes" id="UP000078090">
    <property type="component" value="Unassembled WGS sequence"/>
</dbReference>
<organism evidence="1 2">
    <name type="scientific">Methylomonas methanica</name>
    <dbReference type="NCBI Taxonomy" id="421"/>
    <lineage>
        <taxon>Bacteria</taxon>
        <taxon>Pseudomonadati</taxon>
        <taxon>Pseudomonadota</taxon>
        <taxon>Gammaproteobacteria</taxon>
        <taxon>Methylococcales</taxon>
        <taxon>Methylococcaceae</taxon>
        <taxon>Methylomonas</taxon>
    </lineage>
</organism>
<dbReference type="AlphaFoldDB" id="A0A177M926"/>